<reference evidence="2 3" key="1">
    <citation type="submission" date="2018-10" db="EMBL/GenBank/DDBJ databases">
        <title>Robbsia sp. DHC34, isolated from soil.</title>
        <authorList>
            <person name="Gao Z.-H."/>
            <person name="Qiu L.-H."/>
        </authorList>
    </citation>
    <scope>NUCLEOTIDE SEQUENCE [LARGE SCALE GENOMIC DNA]</scope>
    <source>
        <strain evidence="2 3">DHC34</strain>
    </source>
</reference>
<dbReference type="RefSeq" id="WP_121081991.1">
    <property type="nucleotide sequence ID" value="NZ_RBZU01000001.1"/>
</dbReference>
<name>A0A494Y6U3_9BURK</name>
<evidence type="ECO:0000256" key="1">
    <source>
        <dbReference type="SAM" id="Phobius"/>
    </source>
</evidence>
<comment type="caution">
    <text evidence="2">The sequence shown here is derived from an EMBL/GenBank/DDBJ whole genome shotgun (WGS) entry which is preliminary data.</text>
</comment>
<gene>
    <name evidence="2" type="ORF">D7S86_00235</name>
</gene>
<sequence length="64" mass="6945">MNFNFEMFTINDFILLIPMALAGALFLGAIPMRTKMRTNTLRLLGAAIGALCGMVLVEALPAML</sequence>
<evidence type="ECO:0000313" key="2">
    <source>
        <dbReference type="EMBL" id="RKP58432.1"/>
    </source>
</evidence>
<keyword evidence="1" id="KW-0812">Transmembrane</keyword>
<dbReference type="Proteomes" id="UP000270342">
    <property type="component" value="Unassembled WGS sequence"/>
</dbReference>
<keyword evidence="1" id="KW-1133">Transmembrane helix</keyword>
<dbReference type="OrthoDB" id="9110066at2"/>
<accession>A0A494Y6U3</accession>
<evidence type="ECO:0000313" key="3">
    <source>
        <dbReference type="Proteomes" id="UP000270342"/>
    </source>
</evidence>
<organism evidence="2 3">
    <name type="scientific">Pararobbsia silviterrae</name>
    <dbReference type="NCBI Taxonomy" id="1792498"/>
    <lineage>
        <taxon>Bacteria</taxon>
        <taxon>Pseudomonadati</taxon>
        <taxon>Pseudomonadota</taxon>
        <taxon>Betaproteobacteria</taxon>
        <taxon>Burkholderiales</taxon>
        <taxon>Burkholderiaceae</taxon>
        <taxon>Pararobbsia</taxon>
    </lineage>
</organism>
<feature type="transmembrane region" description="Helical" evidence="1">
    <location>
        <begin position="43"/>
        <end position="63"/>
    </location>
</feature>
<keyword evidence="3" id="KW-1185">Reference proteome</keyword>
<dbReference type="AlphaFoldDB" id="A0A494Y6U3"/>
<protein>
    <submittedName>
        <fullName evidence="2">Uncharacterized protein</fullName>
    </submittedName>
</protein>
<keyword evidence="1" id="KW-0472">Membrane</keyword>
<proteinExistence type="predicted"/>
<dbReference type="EMBL" id="RBZU01000001">
    <property type="protein sequence ID" value="RKP58432.1"/>
    <property type="molecule type" value="Genomic_DNA"/>
</dbReference>
<feature type="transmembrane region" description="Helical" evidence="1">
    <location>
        <begin position="13"/>
        <end position="31"/>
    </location>
</feature>